<dbReference type="RefSeq" id="WP_186842115.1">
    <property type="nucleotide sequence ID" value="NZ_WJBC01000008.1"/>
</dbReference>
<proteinExistence type="predicted"/>
<sequence length="236" mass="26807">MVELFNRTLILTPHCDDETIGCGGLIHKLHRTNPSSEIFIVVVARDKSFSTSVSRYVSIEERTDEMKNALLKLGGNIKVEFLSESEGYSYKDGELDLVPKRVYVTELDKIINSFKPSAVLFPYASHHQDHKLVNEVVLASLRPSFSTNFIKLKAMYEYPYYDSWNLHKVDLTKLYVDLDESDIAAKSAALGCYRSQVQRNQLDPLDQSAILDLAKVRGREVSTMFAEVLYPLSTVF</sequence>
<evidence type="ECO:0000313" key="1">
    <source>
        <dbReference type="EMBL" id="MBC3804229.1"/>
    </source>
</evidence>
<evidence type="ECO:0008006" key="3">
    <source>
        <dbReference type="Google" id="ProtNLM"/>
    </source>
</evidence>
<dbReference type="Gene3D" id="3.40.50.10320">
    <property type="entry name" value="LmbE-like"/>
    <property type="match status" value="1"/>
</dbReference>
<organism evidence="1 2">
    <name type="scientific">Acetobacterium fimetarium</name>
    <dbReference type="NCBI Taxonomy" id="52691"/>
    <lineage>
        <taxon>Bacteria</taxon>
        <taxon>Bacillati</taxon>
        <taxon>Bacillota</taxon>
        <taxon>Clostridia</taxon>
        <taxon>Eubacteriales</taxon>
        <taxon>Eubacteriaceae</taxon>
        <taxon>Acetobacterium</taxon>
    </lineage>
</organism>
<evidence type="ECO:0000313" key="2">
    <source>
        <dbReference type="Proteomes" id="UP000603234"/>
    </source>
</evidence>
<dbReference type="InterPro" id="IPR024078">
    <property type="entry name" value="LmbE-like_dom_sf"/>
</dbReference>
<keyword evidence="2" id="KW-1185">Reference proteome</keyword>
<gene>
    <name evidence="1" type="ORF">GH808_07250</name>
</gene>
<reference evidence="1 2" key="1">
    <citation type="journal article" date="2020" name="mSystems">
        <title>Defining Genomic and Predicted Metabolic Features of the Acetobacterium Genus.</title>
        <authorList>
            <person name="Ross D.E."/>
            <person name="Marshall C.W."/>
            <person name="Gulliver D."/>
            <person name="May H.D."/>
            <person name="Norman R.S."/>
        </authorList>
    </citation>
    <scope>NUCLEOTIDE SEQUENCE [LARGE SCALE GENOMIC DNA]</scope>
    <source>
        <strain evidence="1 2">DSM 8238</strain>
    </source>
</reference>
<dbReference type="Pfam" id="PF02585">
    <property type="entry name" value="PIG-L"/>
    <property type="match status" value="1"/>
</dbReference>
<protein>
    <recommendedName>
        <fullName evidence="3">N-acetylglucosaminyl deacetylase, LmbE family</fullName>
    </recommendedName>
</protein>
<name>A0ABR6WUD3_9FIRM</name>
<dbReference type="Proteomes" id="UP000603234">
    <property type="component" value="Unassembled WGS sequence"/>
</dbReference>
<dbReference type="SUPFAM" id="SSF102588">
    <property type="entry name" value="LmbE-like"/>
    <property type="match status" value="1"/>
</dbReference>
<comment type="caution">
    <text evidence="1">The sequence shown here is derived from an EMBL/GenBank/DDBJ whole genome shotgun (WGS) entry which is preliminary data.</text>
</comment>
<dbReference type="InterPro" id="IPR003737">
    <property type="entry name" value="GlcNAc_PI_deacetylase-related"/>
</dbReference>
<accession>A0ABR6WUD3</accession>
<dbReference type="EMBL" id="WJBC01000008">
    <property type="protein sequence ID" value="MBC3804229.1"/>
    <property type="molecule type" value="Genomic_DNA"/>
</dbReference>